<dbReference type="Pfam" id="PF00756">
    <property type="entry name" value="Esterase"/>
    <property type="match status" value="1"/>
</dbReference>
<proteinExistence type="predicted"/>
<comment type="caution">
    <text evidence="1">The sequence shown here is derived from an EMBL/GenBank/DDBJ whole genome shotgun (WGS) entry which is preliminary data.</text>
</comment>
<sequence>MYKIPETLEKIPCSYRRPADYPGRLEVFNYQTKDALDLSCDLSKRALVYLPYDYDKRQPYDIVYLSHGGWSTEESLMGTPKAPDSFKHVIDHAIAAGKIKPMINVLVTYNNRTSRDSWNYSLAIELTKRFHRELIQDLLPALESHYSTYAKSASLEDLRASRLHRGFAGFSMGSVNTWRTFEYALDYFAYFMPMSGNVKTNKLDFEQLVQDKQPSFFIFAMSGDRDFAYEAFKEQVVNLQGLVFRFADNEAKGNIAFREMPGYQHDKLAADTYTYNGLQFFWKNHMEAIK</sequence>
<dbReference type="STRING" id="764298.STRMA_0459"/>
<dbReference type="RefSeq" id="WP_003080528.1">
    <property type="nucleotide sequence ID" value="NZ_AEUW02000001.1"/>
</dbReference>
<dbReference type="SUPFAM" id="SSF53474">
    <property type="entry name" value="alpha/beta-Hydrolases"/>
    <property type="match status" value="1"/>
</dbReference>
<gene>
    <name evidence="1" type="ORF">STRMA_0459</name>
</gene>
<dbReference type="GO" id="GO:0016747">
    <property type="term" value="F:acyltransferase activity, transferring groups other than amino-acyl groups"/>
    <property type="evidence" value="ECO:0007669"/>
    <property type="project" value="TreeGrafter"/>
</dbReference>
<dbReference type="PANTHER" id="PTHR48098">
    <property type="entry name" value="ENTEROCHELIN ESTERASE-RELATED"/>
    <property type="match status" value="1"/>
</dbReference>
<dbReference type="EMBL" id="AEUW02000001">
    <property type="protein sequence ID" value="EHJ52478.1"/>
    <property type="molecule type" value="Genomic_DNA"/>
</dbReference>
<dbReference type="AlphaFoldDB" id="G5JZ42"/>
<keyword evidence="2" id="KW-1185">Reference proteome</keyword>
<dbReference type="InterPro" id="IPR029058">
    <property type="entry name" value="AB_hydrolase_fold"/>
</dbReference>
<dbReference type="Gene3D" id="3.40.50.1820">
    <property type="entry name" value="alpha/beta hydrolase"/>
    <property type="match status" value="1"/>
</dbReference>
<name>G5JZ42_9STRE</name>
<dbReference type="eggNOG" id="COG2382">
    <property type="taxonomic scope" value="Bacteria"/>
</dbReference>
<protein>
    <submittedName>
        <fullName evidence="1">Esterase domain protein</fullName>
    </submittedName>
</protein>
<evidence type="ECO:0000313" key="2">
    <source>
        <dbReference type="Proteomes" id="UP000003573"/>
    </source>
</evidence>
<dbReference type="PANTHER" id="PTHR48098:SF1">
    <property type="entry name" value="DIACYLGLYCEROL ACYLTRANSFERASE_MYCOLYLTRANSFERASE AG85A"/>
    <property type="match status" value="1"/>
</dbReference>
<reference evidence="1 2" key="1">
    <citation type="journal article" date="2014" name="Int. J. Syst. Evol. Microbiol.">
        <title>Phylogenomics and the dynamic genome evolution of the genus Streptococcus.</title>
        <authorList>
            <consortium name="The Broad Institute Genome Sequencing Platform"/>
            <person name="Richards V.P."/>
            <person name="Palmer S.R."/>
            <person name="Pavinski Bitar P.D."/>
            <person name="Qin X."/>
            <person name="Weinstock G.M."/>
            <person name="Highlander S.K."/>
            <person name="Town C.D."/>
            <person name="Burne R.A."/>
            <person name="Stanhope M.J."/>
        </authorList>
    </citation>
    <scope>NUCLEOTIDE SEQUENCE [LARGE SCALE GENOMIC DNA]</scope>
    <source>
        <strain evidence="1 2">NCTC 11558</strain>
    </source>
</reference>
<dbReference type="InterPro" id="IPR000801">
    <property type="entry name" value="Esterase-like"/>
</dbReference>
<dbReference type="InterPro" id="IPR050583">
    <property type="entry name" value="Mycobacterial_A85_antigen"/>
</dbReference>
<accession>G5JZ42</accession>
<evidence type="ECO:0000313" key="1">
    <source>
        <dbReference type="EMBL" id="EHJ52478.1"/>
    </source>
</evidence>
<organism evidence="1 2">
    <name type="scientific">Streptococcus macacae NCTC 11558</name>
    <dbReference type="NCBI Taxonomy" id="764298"/>
    <lineage>
        <taxon>Bacteria</taxon>
        <taxon>Bacillati</taxon>
        <taxon>Bacillota</taxon>
        <taxon>Bacilli</taxon>
        <taxon>Lactobacillales</taxon>
        <taxon>Streptococcaceae</taxon>
        <taxon>Streptococcus</taxon>
    </lineage>
</organism>
<dbReference type="Proteomes" id="UP000003573">
    <property type="component" value="Unassembled WGS sequence"/>
</dbReference>